<reference evidence="4" key="2">
    <citation type="submission" date="2015-01" db="EMBL/GenBank/DDBJ databases">
        <title>Evolutionary Origins and Diversification of the Mycorrhizal Mutualists.</title>
        <authorList>
            <consortium name="DOE Joint Genome Institute"/>
            <consortium name="Mycorrhizal Genomics Consortium"/>
            <person name="Kohler A."/>
            <person name="Kuo A."/>
            <person name="Nagy L.G."/>
            <person name="Floudas D."/>
            <person name="Copeland A."/>
            <person name="Barry K.W."/>
            <person name="Cichocki N."/>
            <person name="Veneault-Fourrey C."/>
            <person name="LaButti K."/>
            <person name="Lindquist E.A."/>
            <person name="Lipzen A."/>
            <person name="Lundell T."/>
            <person name="Morin E."/>
            <person name="Murat C."/>
            <person name="Riley R."/>
            <person name="Ohm R."/>
            <person name="Sun H."/>
            <person name="Tunlid A."/>
            <person name="Henrissat B."/>
            <person name="Grigoriev I.V."/>
            <person name="Hibbett D.S."/>
            <person name="Martin F."/>
        </authorList>
    </citation>
    <scope>NUCLEOTIDE SEQUENCE [LARGE SCALE GENOMIC DNA]</scope>
    <source>
        <strain evidence="4">UH-Slu-Lm8-n1</strain>
    </source>
</reference>
<dbReference type="OrthoDB" id="3365874at2759"/>
<feature type="compositionally biased region" description="Low complexity" evidence="2">
    <location>
        <begin position="123"/>
        <end position="141"/>
    </location>
</feature>
<accession>A0A0D0BW61</accession>
<feature type="region of interest" description="Disordered" evidence="2">
    <location>
        <begin position="92"/>
        <end position="142"/>
    </location>
</feature>
<dbReference type="InParanoid" id="A0A0D0BW61"/>
<evidence type="ECO:0000313" key="4">
    <source>
        <dbReference type="Proteomes" id="UP000054485"/>
    </source>
</evidence>
<feature type="compositionally biased region" description="Low complexity" evidence="2">
    <location>
        <begin position="178"/>
        <end position="196"/>
    </location>
</feature>
<proteinExistence type="predicted"/>
<evidence type="ECO:0000313" key="3">
    <source>
        <dbReference type="EMBL" id="KIK47183.1"/>
    </source>
</evidence>
<feature type="coiled-coil region" evidence="1">
    <location>
        <begin position="31"/>
        <end position="58"/>
    </location>
</feature>
<dbReference type="Proteomes" id="UP000054485">
    <property type="component" value="Unassembled WGS sequence"/>
</dbReference>
<gene>
    <name evidence="3" type="ORF">CY34DRAFT_21629</name>
</gene>
<organism evidence="3 4">
    <name type="scientific">Suillus luteus UH-Slu-Lm8-n1</name>
    <dbReference type="NCBI Taxonomy" id="930992"/>
    <lineage>
        <taxon>Eukaryota</taxon>
        <taxon>Fungi</taxon>
        <taxon>Dikarya</taxon>
        <taxon>Basidiomycota</taxon>
        <taxon>Agaricomycotina</taxon>
        <taxon>Agaricomycetes</taxon>
        <taxon>Agaricomycetidae</taxon>
        <taxon>Boletales</taxon>
        <taxon>Suillineae</taxon>
        <taxon>Suillaceae</taxon>
        <taxon>Suillus</taxon>
    </lineage>
</organism>
<dbReference type="HOGENOM" id="CLU_066487_0_0_1"/>
<keyword evidence="4" id="KW-1185">Reference proteome</keyword>
<sequence>MVRGRKRDLTAPPTRQLTQQRDYRARKARYLTELEQRCLKAEDENVRLRRELELARAAMPFGSPQEVVQVSSELLRDLVNASASIARFQQITAPRSAPVPPDDNSFHRRQPPIPSYSQPPAGPSGLRSSESSSSPRQASSQPITILPSHVLALQESRTHPAPPNRIPTLSDGQRIDRTPASSSASSQARATSPSPSLGSEECCGGYIDCTQLLEEKEGGDEDEEGEGEGDEDFGMYHFTHTSKLRFSQGDFRKDAER</sequence>
<name>A0A0D0BW61_9AGAM</name>
<protein>
    <recommendedName>
        <fullName evidence="5">BZIP domain-containing protein</fullName>
    </recommendedName>
</protein>
<evidence type="ECO:0008006" key="5">
    <source>
        <dbReference type="Google" id="ProtNLM"/>
    </source>
</evidence>
<evidence type="ECO:0000256" key="2">
    <source>
        <dbReference type="SAM" id="MobiDB-lite"/>
    </source>
</evidence>
<reference evidence="3 4" key="1">
    <citation type="submission" date="2014-04" db="EMBL/GenBank/DDBJ databases">
        <authorList>
            <consortium name="DOE Joint Genome Institute"/>
            <person name="Kuo A."/>
            <person name="Ruytinx J."/>
            <person name="Rineau F."/>
            <person name="Colpaert J."/>
            <person name="Kohler A."/>
            <person name="Nagy L.G."/>
            <person name="Floudas D."/>
            <person name="Copeland A."/>
            <person name="Barry K.W."/>
            <person name="Cichocki N."/>
            <person name="Veneault-Fourrey C."/>
            <person name="LaButti K."/>
            <person name="Lindquist E.A."/>
            <person name="Lipzen A."/>
            <person name="Lundell T."/>
            <person name="Morin E."/>
            <person name="Murat C."/>
            <person name="Sun H."/>
            <person name="Tunlid A."/>
            <person name="Henrissat B."/>
            <person name="Grigoriev I.V."/>
            <person name="Hibbett D.S."/>
            <person name="Martin F."/>
            <person name="Nordberg H.P."/>
            <person name="Cantor M.N."/>
            <person name="Hua S.X."/>
        </authorList>
    </citation>
    <scope>NUCLEOTIDE SEQUENCE [LARGE SCALE GENOMIC DNA]</scope>
    <source>
        <strain evidence="3 4">UH-Slu-Lm8-n1</strain>
    </source>
</reference>
<keyword evidence="1" id="KW-0175">Coiled coil</keyword>
<evidence type="ECO:0000256" key="1">
    <source>
        <dbReference type="SAM" id="Coils"/>
    </source>
</evidence>
<feature type="region of interest" description="Disordered" evidence="2">
    <location>
        <begin position="1"/>
        <end position="22"/>
    </location>
</feature>
<dbReference type="AlphaFoldDB" id="A0A0D0BW61"/>
<feature type="region of interest" description="Disordered" evidence="2">
    <location>
        <begin position="156"/>
        <end position="257"/>
    </location>
</feature>
<dbReference type="EMBL" id="KN835150">
    <property type="protein sequence ID" value="KIK47183.1"/>
    <property type="molecule type" value="Genomic_DNA"/>
</dbReference>
<feature type="compositionally biased region" description="Acidic residues" evidence="2">
    <location>
        <begin position="217"/>
        <end position="233"/>
    </location>
</feature>